<keyword evidence="2" id="KW-1185">Reference proteome</keyword>
<comment type="caution">
    <text evidence="1">The sequence shown here is derived from an EMBL/GenBank/DDBJ whole genome shotgun (WGS) entry which is preliminary data.</text>
</comment>
<evidence type="ECO:0008006" key="3">
    <source>
        <dbReference type="Google" id="ProtNLM"/>
    </source>
</evidence>
<evidence type="ECO:0000313" key="2">
    <source>
        <dbReference type="Proteomes" id="UP001054945"/>
    </source>
</evidence>
<protein>
    <recommendedName>
        <fullName evidence="3">Cytochrome P450</fullName>
    </recommendedName>
</protein>
<evidence type="ECO:0000313" key="1">
    <source>
        <dbReference type="EMBL" id="GIX82409.1"/>
    </source>
</evidence>
<proteinExistence type="predicted"/>
<dbReference type="EMBL" id="BPLR01020780">
    <property type="protein sequence ID" value="GIX82409.1"/>
    <property type="molecule type" value="Genomic_DNA"/>
</dbReference>
<dbReference type="Proteomes" id="UP001054945">
    <property type="component" value="Unassembled WGS sequence"/>
</dbReference>
<organism evidence="1 2">
    <name type="scientific">Caerostris extrusa</name>
    <name type="common">Bark spider</name>
    <name type="synonym">Caerostris bankana</name>
    <dbReference type="NCBI Taxonomy" id="172846"/>
    <lineage>
        <taxon>Eukaryota</taxon>
        <taxon>Metazoa</taxon>
        <taxon>Ecdysozoa</taxon>
        <taxon>Arthropoda</taxon>
        <taxon>Chelicerata</taxon>
        <taxon>Arachnida</taxon>
        <taxon>Araneae</taxon>
        <taxon>Araneomorphae</taxon>
        <taxon>Entelegynae</taxon>
        <taxon>Araneoidea</taxon>
        <taxon>Araneidae</taxon>
        <taxon>Caerostris</taxon>
    </lineage>
</organism>
<reference evidence="1 2" key="1">
    <citation type="submission" date="2021-06" db="EMBL/GenBank/DDBJ databases">
        <title>Caerostris extrusa draft genome.</title>
        <authorList>
            <person name="Kono N."/>
            <person name="Arakawa K."/>
        </authorList>
    </citation>
    <scope>NUCLEOTIDE SEQUENCE [LARGE SCALE GENOMIC DNA]</scope>
</reference>
<gene>
    <name evidence="1" type="ORF">CEXT_218601</name>
</gene>
<name>A0AAV4NG33_CAEEX</name>
<accession>A0AAV4NG33</accession>
<sequence>MEVILALLCVIVVLWIAWRWQKTSVFQKLGIPGPEPSLFFGNLLELYKSNTFFQTSVKKNNVSPRNCVQWSDLRMSGHHSSISLHCMQL</sequence>
<dbReference type="AlphaFoldDB" id="A0AAV4NG33"/>